<sequence length="293" mass="31926">MSRTDQTIAPARNWPYWTEPEHLELGSGTGGSGTNGSRTVAYRRAGQGETVLFLHGGGLTRRWLPFHETLAQHVDLVAPEHPGFGDSELPAHFRDFGDFVLHYDEFLRALDAEPVHLVGTSLGGRIAAHLATVYPERFASLTLIVPAGLRGEGSRPDPFRQTPEAAIDLLTNGRADRLQAELAGFDYPESVVQGYREDTTLALLTFTNRYDRLLEHRLSRVGIPSLVIDAEEDRVLGRGDAARYAELIPGAVRTVIPGPAPHEPSSHALHVEQPEAVAAAIVAHIRSTSASNE</sequence>
<evidence type="ECO:0000259" key="1">
    <source>
        <dbReference type="Pfam" id="PF00561"/>
    </source>
</evidence>
<organism evidence="2 3">
    <name type="scientific">Leucobacter soli</name>
    <dbReference type="NCBI Taxonomy" id="2812850"/>
    <lineage>
        <taxon>Bacteria</taxon>
        <taxon>Bacillati</taxon>
        <taxon>Actinomycetota</taxon>
        <taxon>Actinomycetes</taxon>
        <taxon>Micrococcales</taxon>
        <taxon>Microbacteriaceae</taxon>
        <taxon>Leucobacter</taxon>
    </lineage>
</organism>
<protein>
    <submittedName>
        <fullName evidence="2">2-succinyl-6-hydroxy-2, 4-cyclohexadiene-1-carboxylate synthase</fullName>
        <ecNumber evidence="2">4.2.99.20</ecNumber>
    </submittedName>
</protein>
<dbReference type="PANTHER" id="PTHR43798">
    <property type="entry name" value="MONOACYLGLYCEROL LIPASE"/>
    <property type="match status" value="1"/>
</dbReference>
<dbReference type="GO" id="GO:0070205">
    <property type="term" value="F:2-succinyl-6-hydroxy-2,4-cyclohexadiene-1-carboxylate synthase activity"/>
    <property type="evidence" value="ECO:0007669"/>
    <property type="project" value="UniProtKB-EC"/>
</dbReference>
<dbReference type="Proteomes" id="UP000693892">
    <property type="component" value="Unassembled WGS sequence"/>
</dbReference>
<dbReference type="RefSeq" id="WP_218115141.1">
    <property type="nucleotide sequence ID" value="NZ_CAJVAP010000015.1"/>
</dbReference>
<dbReference type="AlphaFoldDB" id="A0A916JYH4"/>
<name>A0A916JYH4_9MICO</name>
<dbReference type="InterPro" id="IPR050266">
    <property type="entry name" value="AB_hydrolase_sf"/>
</dbReference>
<dbReference type="PANTHER" id="PTHR43798:SF33">
    <property type="entry name" value="HYDROLASE, PUTATIVE (AFU_ORTHOLOGUE AFUA_2G14860)-RELATED"/>
    <property type="match status" value="1"/>
</dbReference>
<dbReference type="EC" id="4.2.99.20" evidence="2"/>
<keyword evidence="2" id="KW-0456">Lyase</keyword>
<proteinExistence type="predicted"/>
<comment type="caution">
    <text evidence="2">The sequence shown here is derived from an EMBL/GenBank/DDBJ whole genome shotgun (WGS) entry which is preliminary data.</text>
</comment>
<gene>
    <name evidence="2" type="primary">menH_2</name>
    <name evidence="2" type="ORF">LEUCIP111803_01541</name>
</gene>
<evidence type="ECO:0000313" key="3">
    <source>
        <dbReference type="Proteomes" id="UP000693892"/>
    </source>
</evidence>
<dbReference type="EMBL" id="CAJVAP010000015">
    <property type="protein sequence ID" value="CAG7612179.1"/>
    <property type="molecule type" value="Genomic_DNA"/>
</dbReference>
<feature type="domain" description="AB hydrolase-1" evidence="1">
    <location>
        <begin position="50"/>
        <end position="263"/>
    </location>
</feature>
<accession>A0A916JYH4</accession>
<dbReference type="InterPro" id="IPR000073">
    <property type="entry name" value="AB_hydrolase_1"/>
</dbReference>
<evidence type="ECO:0000313" key="2">
    <source>
        <dbReference type="EMBL" id="CAG7612179.1"/>
    </source>
</evidence>
<keyword evidence="3" id="KW-1185">Reference proteome</keyword>
<dbReference type="GO" id="GO:0016020">
    <property type="term" value="C:membrane"/>
    <property type="evidence" value="ECO:0007669"/>
    <property type="project" value="TreeGrafter"/>
</dbReference>
<reference evidence="2" key="1">
    <citation type="submission" date="2021-06" db="EMBL/GenBank/DDBJ databases">
        <authorList>
            <person name="Criscuolo A."/>
        </authorList>
    </citation>
    <scope>NUCLEOTIDE SEQUENCE</scope>
    <source>
        <strain evidence="2">CIP111803</strain>
    </source>
</reference>
<dbReference type="Pfam" id="PF00561">
    <property type="entry name" value="Abhydrolase_1"/>
    <property type="match status" value="1"/>
</dbReference>